<dbReference type="Gene3D" id="3.40.50.1110">
    <property type="entry name" value="SGNH hydrolase"/>
    <property type="match status" value="1"/>
</dbReference>
<dbReference type="Pfam" id="PF18370">
    <property type="entry name" value="RGI_lyase"/>
    <property type="match status" value="1"/>
</dbReference>
<dbReference type="CDD" id="cd00063">
    <property type="entry name" value="FN3"/>
    <property type="match status" value="3"/>
</dbReference>
<dbReference type="Gene3D" id="2.60.120.430">
    <property type="entry name" value="Galactose-binding lectin"/>
    <property type="match status" value="3"/>
</dbReference>
<dbReference type="PANTHER" id="PTHR43118">
    <property type="entry name" value="RHAMNOGALACTURONAN LYASE (EUROFUNG)"/>
    <property type="match status" value="1"/>
</dbReference>
<dbReference type="SUPFAM" id="SSF52266">
    <property type="entry name" value="SGNH hydrolase"/>
    <property type="match status" value="1"/>
</dbReference>
<organism evidence="2 3">
    <name type="scientific">Paenibacillus harenae</name>
    <dbReference type="NCBI Taxonomy" id="306543"/>
    <lineage>
        <taxon>Bacteria</taxon>
        <taxon>Bacillati</taxon>
        <taxon>Bacillota</taxon>
        <taxon>Bacilli</taxon>
        <taxon>Bacillales</taxon>
        <taxon>Paenibacillaceae</taxon>
        <taxon>Paenibacillus</taxon>
    </lineage>
</organism>
<feature type="domain" description="Fibronectin type-III" evidence="1">
    <location>
        <begin position="280"/>
        <end position="369"/>
    </location>
</feature>
<dbReference type="InterPro" id="IPR013783">
    <property type="entry name" value="Ig-like_fold"/>
</dbReference>
<dbReference type="Pfam" id="PF00041">
    <property type="entry name" value="fn3"/>
    <property type="match status" value="1"/>
</dbReference>
<dbReference type="EMBL" id="JAUSSU010000005">
    <property type="protein sequence ID" value="MDQ0113428.1"/>
    <property type="molecule type" value="Genomic_DNA"/>
</dbReference>
<dbReference type="Proteomes" id="UP001229346">
    <property type="component" value="Unassembled WGS sequence"/>
</dbReference>
<dbReference type="InterPro" id="IPR037459">
    <property type="entry name" value="RhgT-like"/>
</dbReference>
<evidence type="ECO:0000313" key="3">
    <source>
        <dbReference type="Proteomes" id="UP001229346"/>
    </source>
</evidence>
<evidence type="ECO:0000259" key="1">
    <source>
        <dbReference type="PROSITE" id="PS50853"/>
    </source>
</evidence>
<accession>A0ABT9U1C8</accession>
<name>A0ABT9U1C8_PAEHA</name>
<dbReference type="InterPro" id="IPR034641">
    <property type="entry name" value="RGL11"/>
</dbReference>
<dbReference type="Pfam" id="PF00657">
    <property type="entry name" value="Lipase_GDSL"/>
    <property type="match status" value="1"/>
</dbReference>
<dbReference type="Pfam" id="PF21348">
    <property type="entry name" value="RGL11_C"/>
    <property type="match status" value="1"/>
</dbReference>
<dbReference type="InterPro" id="IPR013540">
    <property type="entry name" value="ChitinaseA_N"/>
</dbReference>
<evidence type="ECO:0000313" key="2">
    <source>
        <dbReference type="EMBL" id="MDQ0113428.1"/>
    </source>
</evidence>
<dbReference type="InterPro" id="IPR036116">
    <property type="entry name" value="FN3_sf"/>
</dbReference>
<reference evidence="2 3" key="1">
    <citation type="submission" date="2023-07" db="EMBL/GenBank/DDBJ databases">
        <title>Sorghum-associated microbial communities from plants grown in Nebraska, USA.</title>
        <authorList>
            <person name="Schachtman D."/>
        </authorList>
    </citation>
    <scope>NUCLEOTIDE SEQUENCE [LARGE SCALE GENOMIC DNA]</scope>
    <source>
        <strain evidence="2 3">CC482</strain>
    </source>
</reference>
<dbReference type="SUPFAM" id="SSF49265">
    <property type="entry name" value="Fibronectin type III"/>
    <property type="match status" value="3"/>
</dbReference>
<proteinExistence type="predicted"/>
<dbReference type="Pfam" id="PF21254">
    <property type="entry name" value="AGA-YXIM_GBD"/>
    <property type="match status" value="3"/>
</dbReference>
<dbReference type="RefSeq" id="WP_307204626.1">
    <property type="nucleotide sequence ID" value="NZ_JAUSSU010000005.1"/>
</dbReference>
<feature type="domain" description="Fibronectin type-III" evidence="1">
    <location>
        <begin position="186"/>
        <end position="274"/>
    </location>
</feature>
<keyword evidence="3" id="KW-1185">Reference proteome</keyword>
<dbReference type="SUPFAM" id="SSF81296">
    <property type="entry name" value="E set domains"/>
    <property type="match status" value="2"/>
</dbReference>
<dbReference type="InterPro" id="IPR003961">
    <property type="entry name" value="FN3_dom"/>
</dbReference>
<dbReference type="InterPro" id="IPR036514">
    <property type="entry name" value="SGNH_hydro_sf"/>
</dbReference>
<dbReference type="Pfam" id="PF08329">
    <property type="entry name" value="ChitinaseA_N"/>
    <property type="match status" value="1"/>
</dbReference>
<dbReference type="PANTHER" id="PTHR43118:SF1">
    <property type="entry name" value="RHAMNOGALACTURONAN LYASE (EUROFUNG)"/>
    <property type="match status" value="1"/>
</dbReference>
<dbReference type="InterPro" id="IPR001087">
    <property type="entry name" value="GDSL"/>
</dbReference>
<comment type="caution">
    <text evidence="2">The sequence shown here is derived from an EMBL/GenBank/DDBJ whole genome shotgun (WGS) entry which is preliminary data.</text>
</comment>
<dbReference type="InterPro" id="IPR049366">
    <property type="entry name" value="RGL11_C"/>
</dbReference>
<feature type="domain" description="Fibronectin type-III" evidence="1">
    <location>
        <begin position="755"/>
        <end position="844"/>
    </location>
</feature>
<dbReference type="SUPFAM" id="SSF49785">
    <property type="entry name" value="Galactose-binding domain-like"/>
    <property type="match status" value="3"/>
</dbReference>
<dbReference type="CDD" id="cd10318">
    <property type="entry name" value="RGL11"/>
    <property type="match status" value="1"/>
</dbReference>
<dbReference type="SMART" id="SM00060">
    <property type="entry name" value="FN3"/>
    <property type="match status" value="5"/>
</dbReference>
<dbReference type="InterPro" id="IPR008979">
    <property type="entry name" value="Galactose-bd-like_sf"/>
</dbReference>
<dbReference type="PROSITE" id="PS50853">
    <property type="entry name" value="FN3"/>
    <property type="match status" value="3"/>
</dbReference>
<dbReference type="InterPro" id="IPR049033">
    <property type="entry name" value="AGA-YXIM_GBD"/>
</dbReference>
<dbReference type="CDD" id="cd01821">
    <property type="entry name" value="Rhamnogalacturan_acetylesterase_like"/>
    <property type="match status" value="1"/>
</dbReference>
<protein>
    <submittedName>
        <fullName evidence="2">Fibronectin type 3 domain-containing protein</fullName>
    </submittedName>
</protein>
<dbReference type="InterPro" id="IPR014756">
    <property type="entry name" value="Ig_E-set"/>
</dbReference>
<dbReference type="Gene3D" id="2.60.40.10">
    <property type="entry name" value="Immunoglobulins"/>
    <property type="match status" value="8"/>
</dbReference>
<gene>
    <name evidence="2" type="ORF">J2T15_002869</name>
</gene>
<sequence>MKSSMRRWLKAFLAIAIVWTTLLSSASVGLQRASAEQLVRKFDFGTASSPVMADYTGVSDSTLYTAELGYGLNVAVASRMRSGGTDLTNDFVLGTAYSFYVDIPNGEYDVTVMSGDLLTGTSTTKTNVMLEDIAAGTISSRQAVTQAVYRTTVADGQLTVGISGAGAGGYLNALIIEEAMPVLPDAPADLAVTRVTPNDVTLAWSEVTGAVSYNVFRTEASTGENAQIGQSTTAGYADADVAVGNSYSYYVTAVNAAGLESLPSPTVAVDSIPALQPPATPEGLSINEVREDAIVLGWSLTEGATAYIVLRADAAEGPYAEIGQSESPSYTDSDADTSVVHYYKVKAVNASGQSEESAAVQSAAYVPPIPLPQGDVQRFDFGSGALADGYTRVDGTTAYSDIIHYGFTDISKVTTGDRGLSDPVKTDFAMPLGTTFSVDLPNGDYTVQLIAGDQADASEIAIKAESIQKVQLTAKAAGQYLEMGFDIALVDGQMNFDFTGTAPKINALVITKQAERTAGEQPTVYMAGDSTVQTYDPYWEPEAGWGQMLPRFFSDAVVFKNHAIGGRSSKSFIVEGRLDEVLRAIKPGDYFLVQFGHNDATISVPDRYASPADFKNYLKTYVEGATQRGATPILVTPMGRRDYNADTGKFNVSFPEYVQAMKEVAAELNVPLVDLSTLSVAYYDSIGVQASLSVFLHVEPGIYQAFPNGSADNTHFQEYGAIQLARLLAGGIAELELPLADYVAEIVPPDAVPAKPTGLIAGSVSNAGAVLKWNGDEEADIYKVYRKLASDPESSYAMIGTATVPTLTIGGMTEGSTYQVRVTAVNGRGESEPSDAVAITTKSALYRFDFGPVGAPVAEGYAEVTRSVIYTPELGYGITNSAGMIDRDRGSATDALRRDFVAYFGNSYEFKVDLPNGYYSVKTYTGDWIGSTRTNVAIEGKDYGTVSSGRANVAEKVYNQIAVKDGQMNFVLSGQTAHLNGIEITPLLLAPTELALTSLDLENDPVSASLAWQGVDEAISYRVYRQATEAPSAELLAVTSELTYADTTADIGFDYVYTITAVDSAGFESVASNELAISMIEPNVPKAAVPAGLALQSIHKNDATFTWEAVAEARMYNVYRSKKADGPYVLIGKATEAVYTDETILSTIPYYYKVASVNAGGISEQSESLATPAVTTLLRGMEYLNRAPVAVKQEEGNYIGWRLLGLDPETIAFNLYRDGVKVNDTPITGSTNYVDAGGTDDSRYRITSVSNGAEQPASKEFGVWQQEYLSVPLQKPADAYTKDGQPYTYSAGDASAGDLDGDGEYEIVMLWSPSNSKDNSQAGYTGLVYMDAYKMDGTRLWRINLGPNIRAGAHYSPFMVYDLDGDGRAEVTLKTADGTVDGQGIAIGDAAADYRNSTGYVLLGNEYLTVFDGLSGAALDTVPYDPPRGDVGAWGDAYGNRVDRFLAGVAYLDGEHPSVIFSRGYYTRTVLAAYNFAGGELVQQWRFDSNDEGYGDYAGQGNHNLSVGDVDGDGKDEISFGAMAIDDDGKPLYNTGLGHGDAMHLGDLDPTRPGLELFDVHEHTNSPYGMELRDPATGEILWGVYTGIDTGRGMSADIDPNYTGEEMWSATITNEQHIPITGLYSAIGQLITTNIPSSTNFGVWWDGDLLRELQDYNRIDKWDYENETTINLLTAAGAASNNSTKANPSLQADLLGDWREEVMWRSSDSSELRIYTTTDVTEHRIHTLMHDPIYRLGVAWQNTGYNQPPHPGFYLGTGMEQPAAPLIHYINEPQQTIDTTAPIIEGLQAAQLTVADTLTLQVTAADAESDVRSLSLTLDGAEVANNTALSLADLAGVHKLAAKAVNYSGLEATVTVTLIVTGEEKATAAPGKPELSNDNGHDTGLLDGSYKVTMNLWHGQNGTVYKLYENGQLIDTQVLTDNSPSAQTAATNITGKPNGTYTYTCELVNSHGTTACAPHTVTVKEAAPGKPVLSNDNWDGNGDYKVTMNMWWGTNATTYRLYENGVLIDTQTLTAKSPNAQTAFTAITGRALGSYSYKAELSNDAGVTESSVMQVNVKK</sequence>
<dbReference type="SUPFAM" id="SSF69318">
    <property type="entry name" value="Integrin alpha N-terminal domain"/>
    <property type="match status" value="1"/>
</dbReference>
<dbReference type="InterPro" id="IPR028994">
    <property type="entry name" value="Integrin_alpha_N"/>
</dbReference>
<dbReference type="InterPro" id="IPR041624">
    <property type="entry name" value="RGI_lyase"/>
</dbReference>